<protein>
    <submittedName>
        <fullName evidence="13">Mechanosensitive ion channel family protein</fullName>
    </submittedName>
</protein>
<evidence type="ECO:0000259" key="11">
    <source>
        <dbReference type="Pfam" id="PF12607"/>
    </source>
</evidence>
<dbReference type="PANTHER" id="PTHR30347:SF1">
    <property type="entry name" value="MECHANOSENSITIVE CHANNEL MSCK"/>
    <property type="match status" value="1"/>
</dbReference>
<dbReference type="SUPFAM" id="SSF50182">
    <property type="entry name" value="Sm-like ribonucleoproteins"/>
    <property type="match status" value="1"/>
</dbReference>
<feature type="transmembrane region" description="Helical" evidence="8">
    <location>
        <begin position="608"/>
        <end position="627"/>
    </location>
</feature>
<dbReference type="SUPFAM" id="SSF82861">
    <property type="entry name" value="Mechanosensitive channel protein MscS (YggB), transmembrane region"/>
    <property type="match status" value="1"/>
</dbReference>
<gene>
    <name evidence="13" type="ORF">EYW49_19140</name>
</gene>
<dbReference type="Pfam" id="PF21082">
    <property type="entry name" value="MS_channel_3rd"/>
    <property type="match status" value="1"/>
</dbReference>
<dbReference type="PANTHER" id="PTHR30347">
    <property type="entry name" value="POTASSIUM CHANNEL RELATED"/>
    <property type="match status" value="1"/>
</dbReference>
<dbReference type="InterPro" id="IPR006686">
    <property type="entry name" value="MscS_channel_CS"/>
</dbReference>
<evidence type="ECO:0000256" key="3">
    <source>
        <dbReference type="ARBA" id="ARBA00022475"/>
    </source>
</evidence>
<dbReference type="InterPro" id="IPR011066">
    <property type="entry name" value="MscS_channel_C_sf"/>
</dbReference>
<feature type="transmembrane region" description="Helical" evidence="8">
    <location>
        <begin position="346"/>
        <end position="363"/>
    </location>
</feature>
<feature type="transmembrane region" description="Helical" evidence="8">
    <location>
        <begin position="565"/>
        <end position="587"/>
    </location>
</feature>
<dbReference type="Gene3D" id="3.30.70.100">
    <property type="match status" value="1"/>
</dbReference>
<dbReference type="Gene3D" id="1.10.287.1260">
    <property type="match status" value="1"/>
</dbReference>
<feature type="chain" id="PRO_5020707029" evidence="9">
    <location>
        <begin position="29"/>
        <end position="844"/>
    </location>
</feature>
<feature type="transmembrane region" description="Helical" evidence="8">
    <location>
        <begin position="467"/>
        <end position="490"/>
    </location>
</feature>
<dbReference type="Pfam" id="PF00924">
    <property type="entry name" value="MS_channel_2nd"/>
    <property type="match status" value="1"/>
</dbReference>
<evidence type="ECO:0000256" key="9">
    <source>
        <dbReference type="SAM" id="SignalP"/>
    </source>
</evidence>
<feature type="region of interest" description="Disordered" evidence="7">
    <location>
        <begin position="114"/>
        <end position="137"/>
    </location>
</feature>
<keyword evidence="3" id="KW-1003">Cell membrane</keyword>
<dbReference type="InterPro" id="IPR052702">
    <property type="entry name" value="MscS-like_channel"/>
</dbReference>
<dbReference type="InterPro" id="IPR023408">
    <property type="entry name" value="MscS_beta-dom_sf"/>
</dbReference>
<dbReference type="OrthoDB" id="9799209at2"/>
<feature type="transmembrane region" description="Helical" evidence="8">
    <location>
        <begin position="307"/>
        <end position="326"/>
    </location>
</feature>
<evidence type="ECO:0000259" key="10">
    <source>
        <dbReference type="Pfam" id="PF00924"/>
    </source>
</evidence>
<keyword evidence="9" id="KW-0732">Signal</keyword>
<keyword evidence="4 8" id="KW-0812">Transmembrane</keyword>
<dbReference type="AlphaFoldDB" id="A0A4Q9VGE6"/>
<evidence type="ECO:0000256" key="8">
    <source>
        <dbReference type="SAM" id="Phobius"/>
    </source>
</evidence>
<dbReference type="Gene3D" id="2.30.30.60">
    <property type="match status" value="1"/>
</dbReference>
<keyword evidence="5 8" id="KW-1133">Transmembrane helix</keyword>
<feature type="transmembrane region" description="Helical" evidence="8">
    <location>
        <begin position="266"/>
        <end position="287"/>
    </location>
</feature>
<dbReference type="InterPro" id="IPR022249">
    <property type="entry name" value="DUF3772"/>
</dbReference>
<reference evidence="13 14" key="1">
    <citation type="submission" date="2019-02" db="EMBL/GenBank/DDBJ databases">
        <title>Siculibacillus lacustris gen. nov., sp. nov., a new rosette-forming bacterium isolated from a freshwater crater lake (Lake St. Ana, Romania).</title>
        <authorList>
            <person name="Felfoldi T."/>
            <person name="Marton Z."/>
            <person name="Szabo A."/>
            <person name="Mentes A."/>
            <person name="Boka K."/>
            <person name="Marialigeti K."/>
            <person name="Mathe I."/>
            <person name="Koncz M."/>
            <person name="Schumann P."/>
            <person name="Toth E."/>
        </authorList>
    </citation>
    <scope>NUCLEOTIDE SEQUENCE [LARGE SCALE GENOMIC DNA]</scope>
    <source>
        <strain evidence="13 14">SA-279</strain>
    </source>
</reference>
<evidence type="ECO:0000256" key="4">
    <source>
        <dbReference type="ARBA" id="ARBA00022692"/>
    </source>
</evidence>
<evidence type="ECO:0000256" key="1">
    <source>
        <dbReference type="ARBA" id="ARBA00004651"/>
    </source>
</evidence>
<dbReference type="Proteomes" id="UP000292781">
    <property type="component" value="Unassembled WGS sequence"/>
</dbReference>
<dbReference type="EMBL" id="SJFN01000037">
    <property type="protein sequence ID" value="TBW33972.1"/>
    <property type="molecule type" value="Genomic_DNA"/>
</dbReference>
<dbReference type="Pfam" id="PF12607">
    <property type="entry name" value="DUF3772"/>
    <property type="match status" value="1"/>
</dbReference>
<dbReference type="InterPro" id="IPR049278">
    <property type="entry name" value="MS_channel_C"/>
</dbReference>
<proteinExistence type="inferred from homology"/>
<dbReference type="GO" id="GO:0008381">
    <property type="term" value="F:mechanosensitive monoatomic ion channel activity"/>
    <property type="evidence" value="ECO:0007669"/>
    <property type="project" value="UniProtKB-ARBA"/>
</dbReference>
<feature type="transmembrane region" description="Helical" evidence="8">
    <location>
        <begin position="633"/>
        <end position="662"/>
    </location>
</feature>
<name>A0A4Q9VGE6_9HYPH</name>
<dbReference type="GO" id="GO:0005886">
    <property type="term" value="C:plasma membrane"/>
    <property type="evidence" value="ECO:0007669"/>
    <property type="project" value="UniProtKB-SubCell"/>
</dbReference>
<comment type="similarity">
    <text evidence="2">Belongs to the MscS (TC 1.A.23) family.</text>
</comment>
<dbReference type="SUPFAM" id="SSF82689">
    <property type="entry name" value="Mechanosensitive channel protein MscS (YggB), C-terminal domain"/>
    <property type="match status" value="1"/>
</dbReference>
<comment type="caution">
    <text evidence="13">The sequence shown here is derived from an EMBL/GenBank/DDBJ whole genome shotgun (WGS) entry which is preliminary data.</text>
</comment>
<feature type="transmembrane region" description="Helical" evidence="8">
    <location>
        <begin position="226"/>
        <end position="245"/>
    </location>
</feature>
<feature type="transmembrane region" description="Helical" evidence="8">
    <location>
        <begin position="375"/>
        <end position="396"/>
    </location>
</feature>
<comment type="subcellular location">
    <subcellularLocation>
        <location evidence="1">Cell membrane</location>
        <topology evidence="1">Multi-pass membrane protein</topology>
    </subcellularLocation>
</comment>
<feature type="domain" description="Mechanosensitive ion channel MscS" evidence="10">
    <location>
        <begin position="650"/>
        <end position="715"/>
    </location>
</feature>
<organism evidence="13 14">
    <name type="scientific">Siculibacillus lacustris</name>
    <dbReference type="NCBI Taxonomy" id="1549641"/>
    <lineage>
        <taxon>Bacteria</taxon>
        <taxon>Pseudomonadati</taxon>
        <taxon>Pseudomonadota</taxon>
        <taxon>Alphaproteobacteria</taxon>
        <taxon>Hyphomicrobiales</taxon>
        <taxon>Ancalomicrobiaceae</taxon>
        <taxon>Siculibacillus</taxon>
    </lineage>
</organism>
<evidence type="ECO:0000313" key="14">
    <source>
        <dbReference type="Proteomes" id="UP000292781"/>
    </source>
</evidence>
<evidence type="ECO:0000256" key="5">
    <source>
        <dbReference type="ARBA" id="ARBA00022989"/>
    </source>
</evidence>
<keyword evidence="6 8" id="KW-0472">Membrane</keyword>
<dbReference type="InterPro" id="IPR011014">
    <property type="entry name" value="MscS_channel_TM-2"/>
</dbReference>
<evidence type="ECO:0000259" key="12">
    <source>
        <dbReference type="Pfam" id="PF21082"/>
    </source>
</evidence>
<sequence length="844" mass="90244">MILSFARAFAAATLLLALVAVPLSGSHAQGGPPPTITVAPPAAAKAKPDETQVKLDALKTEMEQIATWVVRDGQSDKRLAEMRARIDELRKAAEEIDAQDSPRRTAIEARLKQLGPAPQAKEDEPAPVEADALKTEREEQQKLAAAVEGRVKQAQLLQLRADEIVRTIADIRRKRFTSQLFDQSRSLLEPALWGEAAQAVPTTVSSASYLLRDWFGLLVSRGGETALAVGLALAAIGALLLGMRHRLIRLTTREATVEQPPALRQAAVATGIVMLNMVVPLFGLWAVTRALTLFDLNPTRVDHFLEAIVQGLAAAMTIYGISLALLAPGKPQWRLAAVGDATATRVLRLLSILAVSHGLGITAERMFDVLSAPVAEIIAVTGLFAVGDCVLVMMVLRAVARSLSHEDEPAAQAAGEAEVSEAATRRSSLWRWVIPVGWLVAIGALVALAAGHVALAAFMTQQLVRGGAVLGLLSLLLLLADEVIVATFDVRTRVGTMLVRSMGFSRETVEQIGVILSGAARLFLIALGTLLVLTPIGLDSQDLLADAKVAFFGFKIGSFTFSPSAILSGVVFLAVGIALTRGIQGWLDQKLLPRTRLDVGLKNSIRTSFGYVGVVVSVMLAFSVVGLDLQNLAIVASALAVGVGFGLQSIVNNFVSGLILLVERPIKAGDLVEVGTEKGFVRKINVRSTEIETFDRASLIVPNSTLISGNVKNWMHRDLTGRCVVDVGAAYDADPDKVRAALLDCAREHAKVRTFPAPGVFFVGFGDNALEFRLICTVGNVNDAFSVESDLRFSIVQRLRALDITIPFAQRDINIRQLDDLQGLMARFVPPAPRGGGGLPETDA</sequence>
<evidence type="ECO:0000256" key="7">
    <source>
        <dbReference type="SAM" id="MobiDB-lite"/>
    </source>
</evidence>
<feature type="transmembrane region" description="Helical" evidence="8">
    <location>
        <begin position="432"/>
        <end position="455"/>
    </location>
</feature>
<feature type="domain" description="Mechanosensitive ion channel MscS C-terminal" evidence="12">
    <location>
        <begin position="724"/>
        <end position="804"/>
    </location>
</feature>
<dbReference type="PROSITE" id="PS01246">
    <property type="entry name" value="UPF0003"/>
    <property type="match status" value="1"/>
</dbReference>
<feature type="signal peptide" evidence="9">
    <location>
        <begin position="1"/>
        <end position="28"/>
    </location>
</feature>
<dbReference type="InterPro" id="IPR010920">
    <property type="entry name" value="LSM_dom_sf"/>
</dbReference>
<evidence type="ECO:0000256" key="6">
    <source>
        <dbReference type="ARBA" id="ARBA00023136"/>
    </source>
</evidence>
<evidence type="ECO:0000256" key="2">
    <source>
        <dbReference type="ARBA" id="ARBA00008017"/>
    </source>
</evidence>
<accession>A0A4Q9VGE6</accession>
<keyword evidence="14" id="KW-1185">Reference proteome</keyword>
<dbReference type="RefSeq" id="WP_131311239.1">
    <property type="nucleotide sequence ID" value="NZ_SJFN01000037.1"/>
</dbReference>
<dbReference type="InterPro" id="IPR006685">
    <property type="entry name" value="MscS_channel_2nd"/>
</dbReference>
<evidence type="ECO:0000313" key="13">
    <source>
        <dbReference type="EMBL" id="TBW33972.1"/>
    </source>
</evidence>
<feature type="domain" description="DUF3772" evidence="11">
    <location>
        <begin position="151"/>
        <end position="212"/>
    </location>
</feature>
<feature type="transmembrane region" description="Helical" evidence="8">
    <location>
        <begin position="511"/>
        <end position="533"/>
    </location>
</feature>